<dbReference type="AlphaFoldDB" id="A0A8D8ZBM2"/>
<protein>
    <submittedName>
        <fullName evidence="1">Uncharacterized protein</fullName>
    </submittedName>
</protein>
<name>A0A8D8ZBM2_9HEMI</name>
<dbReference type="EMBL" id="HBUF01465377">
    <property type="protein sequence ID" value="CAG6744363.1"/>
    <property type="molecule type" value="Transcribed_RNA"/>
</dbReference>
<dbReference type="EMBL" id="HBUF01632674">
    <property type="protein sequence ID" value="CAG6783470.1"/>
    <property type="molecule type" value="Transcribed_RNA"/>
</dbReference>
<accession>A0A8D8ZBM2</accession>
<dbReference type="EMBL" id="HBUF01632675">
    <property type="protein sequence ID" value="CAG6783471.1"/>
    <property type="molecule type" value="Transcribed_RNA"/>
</dbReference>
<dbReference type="EMBL" id="HBUF01465376">
    <property type="protein sequence ID" value="CAG6744362.1"/>
    <property type="molecule type" value="Transcribed_RNA"/>
</dbReference>
<sequence>MDDSELNFSYNSSPKLVTSDSEERVASHLILKNLGKARYKAKIERAHRDVAIRTQHIVRKVKEKHRGYVVKKYLCDIDPNNPEGVPNSASSSFTTDEIEMYNVSNDFILNDMSEDTDASRSEYDSNIAFSTAGYDVSYYLDVAARELESTLTDSDILTNISSIELVSNASSDVLSEVSSIHKVQHGENAYGKSEYLRRTV</sequence>
<reference evidence="1" key="1">
    <citation type="submission" date="2021-05" db="EMBL/GenBank/DDBJ databases">
        <authorList>
            <person name="Alioto T."/>
            <person name="Alioto T."/>
            <person name="Gomez Garrido J."/>
        </authorList>
    </citation>
    <scope>NUCLEOTIDE SEQUENCE</scope>
</reference>
<evidence type="ECO:0000313" key="1">
    <source>
        <dbReference type="EMBL" id="CAG6744362.1"/>
    </source>
</evidence>
<organism evidence="1">
    <name type="scientific">Cacopsylla melanoneura</name>
    <dbReference type="NCBI Taxonomy" id="428564"/>
    <lineage>
        <taxon>Eukaryota</taxon>
        <taxon>Metazoa</taxon>
        <taxon>Ecdysozoa</taxon>
        <taxon>Arthropoda</taxon>
        <taxon>Hexapoda</taxon>
        <taxon>Insecta</taxon>
        <taxon>Pterygota</taxon>
        <taxon>Neoptera</taxon>
        <taxon>Paraneoptera</taxon>
        <taxon>Hemiptera</taxon>
        <taxon>Sternorrhyncha</taxon>
        <taxon>Psylloidea</taxon>
        <taxon>Psyllidae</taxon>
        <taxon>Psyllinae</taxon>
        <taxon>Cacopsylla</taxon>
    </lineage>
</organism>
<proteinExistence type="predicted"/>